<keyword evidence="5" id="KW-1185">Reference proteome</keyword>
<protein>
    <submittedName>
        <fullName evidence="4">Uncharacterized protein (TIGR01777 family)</fullName>
    </submittedName>
</protein>
<accession>A0ABS2Q785</accession>
<dbReference type="NCBIfam" id="TIGR01777">
    <property type="entry name" value="yfcH"/>
    <property type="match status" value="1"/>
</dbReference>
<evidence type="ECO:0000256" key="1">
    <source>
        <dbReference type="ARBA" id="ARBA00009353"/>
    </source>
</evidence>
<dbReference type="InterPro" id="IPR010099">
    <property type="entry name" value="SDR39U1"/>
</dbReference>
<sequence length="307" mass="34517">MRKNIVISGGSGFIGQELIRTFRKEGHHLYILTRQAADRLTPLSDIHFIQWSQKDLKALSAELPDHIDCIINLSGAPINSGRWTRKRKDLILRSRLQTTDTLIRLIEQAKIKPKLLINASAVGIYGTSDSATFTETSTSENGDFLSHLSYQWEQAARKAEQFGVRTVYARFGIVLGKVGGALPLLNLPYRFFIGGKIASGKQWLSWIHIDDLVRLVVFIIDNQEIKGPVNFTSPNPTTMQLFGKTQAKVMKRPYWLSVPEPIIKIMLGEKSLIVTKGQRVLPQKALNAGFHFHFDTLDAALVDLLKK</sequence>
<dbReference type="RefSeq" id="WP_239529386.1">
    <property type="nucleotide sequence ID" value="NZ_CBCRXA010000003.1"/>
</dbReference>
<dbReference type="InterPro" id="IPR001509">
    <property type="entry name" value="Epimerase_deHydtase"/>
</dbReference>
<dbReference type="PANTHER" id="PTHR11092:SF0">
    <property type="entry name" value="EPIMERASE FAMILY PROTEIN SDR39U1"/>
    <property type="match status" value="1"/>
</dbReference>
<evidence type="ECO:0000259" key="2">
    <source>
        <dbReference type="Pfam" id="PF01370"/>
    </source>
</evidence>
<name>A0ABS2Q785_9BACL</name>
<dbReference type="InterPro" id="IPR036291">
    <property type="entry name" value="NAD(P)-bd_dom_sf"/>
</dbReference>
<dbReference type="Gene3D" id="3.40.50.720">
    <property type="entry name" value="NAD(P)-binding Rossmann-like Domain"/>
    <property type="match status" value="1"/>
</dbReference>
<evidence type="ECO:0000259" key="3">
    <source>
        <dbReference type="Pfam" id="PF08338"/>
    </source>
</evidence>
<proteinExistence type="inferred from homology"/>
<dbReference type="SUPFAM" id="SSF51735">
    <property type="entry name" value="NAD(P)-binding Rossmann-fold domains"/>
    <property type="match status" value="1"/>
</dbReference>
<feature type="domain" description="NAD-dependent epimerase/dehydratase" evidence="2">
    <location>
        <begin position="5"/>
        <end position="223"/>
    </location>
</feature>
<dbReference type="Proteomes" id="UP000823201">
    <property type="component" value="Unassembled WGS sequence"/>
</dbReference>
<feature type="domain" description="DUF1731" evidence="3">
    <location>
        <begin position="258"/>
        <end position="304"/>
    </location>
</feature>
<dbReference type="EMBL" id="JAFBEV010000003">
    <property type="protein sequence ID" value="MBM7657039.1"/>
    <property type="molecule type" value="Genomic_DNA"/>
</dbReference>
<comment type="similarity">
    <text evidence="1">Belongs to the NAD(P)-dependent epimerase/dehydratase family. SDR39U1 subfamily.</text>
</comment>
<reference evidence="4 5" key="1">
    <citation type="submission" date="2021-01" db="EMBL/GenBank/DDBJ databases">
        <title>Genomic Encyclopedia of Type Strains, Phase IV (KMG-IV): sequencing the most valuable type-strain genomes for metagenomic binning, comparative biology and taxonomic classification.</title>
        <authorList>
            <person name="Goeker M."/>
        </authorList>
    </citation>
    <scope>NUCLEOTIDE SEQUENCE [LARGE SCALE GENOMIC DNA]</scope>
    <source>
        <strain evidence="4 5">DSM 100968</strain>
    </source>
</reference>
<dbReference type="PANTHER" id="PTHR11092">
    <property type="entry name" value="SUGAR NUCLEOTIDE EPIMERASE RELATED"/>
    <property type="match status" value="1"/>
</dbReference>
<dbReference type="Pfam" id="PF01370">
    <property type="entry name" value="Epimerase"/>
    <property type="match status" value="1"/>
</dbReference>
<evidence type="ECO:0000313" key="5">
    <source>
        <dbReference type="Proteomes" id="UP000823201"/>
    </source>
</evidence>
<dbReference type="InterPro" id="IPR013549">
    <property type="entry name" value="DUF1731"/>
</dbReference>
<organism evidence="4 5">
    <name type="scientific">Sporolactobacillus spathodeae</name>
    <dbReference type="NCBI Taxonomy" id="1465502"/>
    <lineage>
        <taxon>Bacteria</taxon>
        <taxon>Bacillati</taxon>
        <taxon>Bacillota</taxon>
        <taxon>Bacilli</taxon>
        <taxon>Bacillales</taxon>
        <taxon>Sporolactobacillaceae</taxon>
        <taxon>Sporolactobacillus</taxon>
    </lineage>
</organism>
<dbReference type="CDD" id="cd05242">
    <property type="entry name" value="SDR_a8"/>
    <property type="match status" value="1"/>
</dbReference>
<dbReference type="Pfam" id="PF08338">
    <property type="entry name" value="DUF1731"/>
    <property type="match status" value="1"/>
</dbReference>
<comment type="caution">
    <text evidence="4">The sequence shown here is derived from an EMBL/GenBank/DDBJ whole genome shotgun (WGS) entry which is preliminary data.</text>
</comment>
<evidence type="ECO:0000313" key="4">
    <source>
        <dbReference type="EMBL" id="MBM7657039.1"/>
    </source>
</evidence>
<gene>
    <name evidence="4" type="ORF">JOC27_000480</name>
</gene>